<keyword evidence="4" id="KW-0597">Phosphoprotein</keyword>
<evidence type="ECO:0000256" key="3">
    <source>
        <dbReference type="ARBA" id="ARBA00012438"/>
    </source>
</evidence>
<evidence type="ECO:0000259" key="12">
    <source>
        <dbReference type="PROSITE" id="PS50109"/>
    </source>
</evidence>
<dbReference type="SUPFAM" id="SSF55874">
    <property type="entry name" value="ATPase domain of HSP90 chaperone/DNA topoisomerase II/histidine kinase"/>
    <property type="match status" value="1"/>
</dbReference>
<evidence type="ECO:0000256" key="7">
    <source>
        <dbReference type="ARBA" id="ARBA00022777"/>
    </source>
</evidence>
<evidence type="ECO:0000256" key="10">
    <source>
        <dbReference type="ARBA" id="ARBA00023136"/>
    </source>
</evidence>
<comment type="caution">
    <text evidence="13">The sequence shown here is derived from an EMBL/GenBank/DDBJ whole genome shotgun (WGS) entry which is preliminary data.</text>
</comment>
<dbReference type="Pfam" id="PF02518">
    <property type="entry name" value="HATPase_c"/>
    <property type="match status" value="1"/>
</dbReference>
<keyword evidence="10" id="KW-0472">Membrane</keyword>
<evidence type="ECO:0000256" key="5">
    <source>
        <dbReference type="ARBA" id="ARBA00022679"/>
    </source>
</evidence>
<dbReference type="GO" id="GO:0005886">
    <property type="term" value="C:plasma membrane"/>
    <property type="evidence" value="ECO:0007669"/>
    <property type="project" value="TreeGrafter"/>
</dbReference>
<dbReference type="Gene3D" id="3.30.565.10">
    <property type="entry name" value="Histidine kinase-like ATPase, C-terminal domain"/>
    <property type="match status" value="1"/>
</dbReference>
<dbReference type="Proteomes" id="UP000621454">
    <property type="component" value="Unassembled WGS sequence"/>
</dbReference>
<dbReference type="PROSITE" id="PS50109">
    <property type="entry name" value="HIS_KIN"/>
    <property type="match status" value="1"/>
</dbReference>
<evidence type="ECO:0000256" key="2">
    <source>
        <dbReference type="ARBA" id="ARBA00004370"/>
    </source>
</evidence>
<dbReference type="PRINTS" id="PR00344">
    <property type="entry name" value="BCTRLSENSOR"/>
</dbReference>
<dbReference type="EC" id="2.7.13.3" evidence="3"/>
<keyword evidence="14" id="KW-1185">Reference proteome</keyword>
<gene>
    <name evidence="13" type="ORF">GCM10011489_28450</name>
</gene>
<proteinExistence type="predicted"/>
<dbReference type="PANTHER" id="PTHR45436:SF5">
    <property type="entry name" value="SENSOR HISTIDINE KINASE TRCS"/>
    <property type="match status" value="1"/>
</dbReference>
<dbReference type="AlphaFoldDB" id="A0A916TCA9"/>
<keyword evidence="5" id="KW-0808">Transferase</keyword>
<dbReference type="InterPro" id="IPR036890">
    <property type="entry name" value="HATPase_C_sf"/>
</dbReference>
<dbReference type="EMBL" id="BMGC01000022">
    <property type="protein sequence ID" value="GGB39030.1"/>
    <property type="molecule type" value="Genomic_DNA"/>
</dbReference>
<dbReference type="InterPro" id="IPR005467">
    <property type="entry name" value="His_kinase_dom"/>
</dbReference>
<keyword evidence="9" id="KW-0902">Two-component regulatory system</keyword>
<organism evidence="13 14">
    <name type="scientific">Gordonia jinhuaensis</name>
    <dbReference type="NCBI Taxonomy" id="1517702"/>
    <lineage>
        <taxon>Bacteria</taxon>
        <taxon>Bacillati</taxon>
        <taxon>Actinomycetota</taxon>
        <taxon>Actinomycetes</taxon>
        <taxon>Mycobacteriales</taxon>
        <taxon>Gordoniaceae</taxon>
        <taxon>Gordonia</taxon>
    </lineage>
</organism>
<comment type="subcellular location">
    <subcellularLocation>
        <location evidence="2">Membrane</location>
    </subcellularLocation>
</comment>
<comment type="catalytic activity">
    <reaction evidence="1">
        <text>ATP + protein L-histidine = ADP + protein N-phospho-L-histidine.</text>
        <dbReference type="EC" id="2.7.13.3"/>
    </reaction>
</comment>
<feature type="compositionally biased region" description="Polar residues" evidence="11">
    <location>
        <begin position="121"/>
        <end position="131"/>
    </location>
</feature>
<keyword evidence="8" id="KW-1133">Transmembrane helix</keyword>
<keyword evidence="6" id="KW-0812">Transmembrane</keyword>
<evidence type="ECO:0000256" key="4">
    <source>
        <dbReference type="ARBA" id="ARBA00022553"/>
    </source>
</evidence>
<dbReference type="SMART" id="SM00387">
    <property type="entry name" value="HATPase_c"/>
    <property type="match status" value="1"/>
</dbReference>
<evidence type="ECO:0000256" key="8">
    <source>
        <dbReference type="ARBA" id="ARBA00022989"/>
    </source>
</evidence>
<evidence type="ECO:0000313" key="13">
    <source>
        <dbReference type="EMBL" id="GGB39030.1"/>
    </source>
</evidence>
<name>A0A916TCA9_9ACTN</name>
<evidence type="ECO:0000256" key="6">
    <source>
        <dbReference type="ARBA" id="ARBA00022692"/>
    </source>
</evidence>
<dbReference type="RefSeq" id="WP_188587246.1">
    <property type="nucleotide sequence ID" value="NZ_BMGC01000022.1"/>
</dbReference>
<feature type="region of interest" description="Disordered" evidence="11">
    <location>
        <begin position="109"/>
        <end position="138"/>
    </location>
</feature>
<dbReference type="InterPro" id="IPR004358">
    <property type="entry name" value="Sig_transdc_His_kin-like_C"/>
</dbReference>
<keyword evidence="7" id="KW-0418">Kinase</keyword>
<protein>
    <recommendedName>
        <fullName evidence="3">histidine kinase</fullName>
        <ecNumber evidence="3">2.7.13.3</ecNumber>
    </recommendedName>
</protein>
<dbReference type="CDD" id="cd00075">
    <property type="entry name" value="HATPase"/>
    <property type="match status" value="1"/>
</dbReference>
<feature type="domain" description="Histidine kinase" evidence="12">
    <location>
        <begin position="1"/>
        <end position="105"/>
    </location>
</feature>
<evidence type="ECO:0000256" key="9">
    <source>
        <dbReference type="ARBA" id="ARBA00023012"/>
    </source>
</evidence>
<evidence type="ECO:0000256" key="11">
    <source>
        <dbReference type="SAM" id="MobiDB-lite"/>
    </source>
</evidence>
<reference evidence="13" key="2">
    <citation type="submission" date="2020-09" db="EMBL/GenBank/DDBJ databases">
        <authorList>
            <person name="Sun Q."/>
            <person name="Zhou Y."/>
        </authorList>
    </citation>
    <scope>NUCLEOTIDE SEQUENCE</scope>
    <source>
        <strain evidence="13">CGMCC 1.12827</strain>
    </source>
</reference>
<evidence type="ECO:0000256" key="1">
    <source>
        <dbReference type="ARBA" id="ARBA00000085"/>
    </source>
</evidence>
<sequence>MLTRALRNLTDNAARHTRSTIWLTMTTDEDHAVITVDDNGAGIPADQRERVFDRFARLDSDRRDVTGTGLGLAIAREIARAHRGDVRVGEGGPGARVELVVPLAIGTAPPHTSRSRYPAPQTVSIDTTPNGASMRLRR</sequence>
<dbReference type="GO" id="GO:0004673">
    <property type="term" value="F:protein histidine kinase activity"/>
    <property type="evidence" value="ECO:0007669"/>
    <property type="project" value="UniProtKB-EC"/>
</dbReference>
<dbReference type="PANTHER" id="PTHR45436">
    <property type="entry name" value="SENSOR HISTIDINE KINASE YKOH"/>
    <property type="match status" value="1"/>
</dbReference>
<dbReference type="InterPro" id="IPR050428">
    <property type="entry name" value="TCS_sensor_his_kinase"/>
</dbReference>
<dbReference type="GO" id="GO:0000160">
    <property type="term" value="P:phosphorelay signal transduction system"/>
    <property type="evidence" value="ECO:0007669"/>
    <property type="project" value="UniProtKB-KW"/>
</dbReference>
<reference evidence="13" key="1">
    <citation type="journal article" date="2014" name="Int. J. Syst. Evol. Microbiol.">
        <title>Complete genome sequence of Corynebacterium casei LMG S-19264T (=DSM 44701T), isolated from a smear-ripened cheese.</title>
        <authorList>
            <consortium name="US DOE Joint Genome Institute (JGI-PGF)"/>
            <person name="Walter F."/>
            <person name="Albersmeier A."/>
            <person name="Kalinowski J."/>
            <person name="Ruckert C."/>
        </authorList>
    </citation>
    <scope>NUCLEOTIDE SEQUENCE</scope>
    <source>
        <strain evidence="13">CGMCC 1.12827</strain>
    </source>
</reference>
<dbReference type="InterPro" id="IPR003594">
    <property type="entry name" value="HATPase_dom"/>
</dbReference>
<evidence type="ECO:0000313" key="14">
    <source>
        <dbReference type="Proteomes" id="UP000621454"/>
    </source>
</evidence>
<accession>A0A916TCA9</accession>